<protein>
    <submittedName>
        <fullName evidence="2">Uncharacterized protein</fullName>
    </submittedName>
</protein>
<accession>A0A1M5CI59</accession>
<evidence type="ECO:0000313" key="3">
    <source>
        <dbReference type="Proteomes" id="UP000184144"/>
    </source>
</evidence>
<keyword evidence="1" id="KW-0472">Membrane</keyword>
<dbReference type="Proteomes" id="UP000184144">
    <property type="component" value="Unassembled WGS sequence"/>
</dbReference>
<gene>
    <name evidence="2" type="ORF">SAMN05444273_107140</name>
</gene>
<keyword evidence="1" id="KW-1133">Transmembrane helix</keyword>
<evidence type="ECO:0000256" key="1">
    <source>
        <dbReference type="SAM" id="Phobius"/>
    </source>
</evidence>
<name>A0A1M5CI59_9RHOB</name>
<evidence type="ECO:0000313" key="2">
    <source>
        <dbReference type="EMBL" id="SHF54376.1"/>
    </source>
</evidence>
<dbReference type="EMBL" id="FQUV01000007">
    <property type="protein sequence ID" value="SHF54376.1"/>
    <property type="molecule type" value="Genomic_DNA"/>
</dbReference>
<dbReference type="AlphaFoldDB" id="A0A1M5CI59"/>
<reference evidence="3" key="1">
    <citation type="submission" date="2016-11" db="EMBL/GenBank/DDBJ databases">
        <authorList>
            <person name="Varghese N."/>
            <person name="Submissions S."/>
        </authorList>
    </citation>
    <scope>NUCLEOTIDE SEQUENCE [LARGE SCALE GENOMIC DNA]</scope>
    <source>
        <strain evidence="3">DSM 100566</strain>
    </source>
</reference>
<sequence length="223" mass="24066">MDGDMNSAHPSPRRSRRALVVVLGACVAFLAGAAMIFGFGQSRPKSLSLSVHSHVAAPAVKRLIQNGRTVVELSTKGRNEGGPTTYGDRSDDLLQFELSWYDIVAKQTYSAQFELPAKKLSTFGDDKDHASIDIVSGPGADVRVTTPNPEALRLVGLRQTDKITPEMDAPVVLLELCAKPVAASQPLAQELAAGVEDWSRDRALDQRKRYLASNPAPRSRCAS</sequence>
<feature type="transmembrane region" description="Helical" evidence="1">
    <location>
        <begin position="20"/>
        <end position="40"/>
    </location>
</feature>
<dbReference type="STRING" id="1486859.SAMN05444273_107140"/>
<keyword evidence="1" id="KW-0812">Transmembrane</keyword>
<keyword evidence="3" id="KW-1185">Reference proteome</keyword>
<organism evidence="2 3">
    <name type="scientific">Litoreibacter ascidiaceicola</name>
    <dbReference type="NCBI Taxonomy" id="1486859"/>
    <lineage>
        <taxon>Bacteria</taxon>
        <taxon>Pseudomonadati</taxon>
        <taxon>Pseudomonadota</taxon>
        <taxon>Alphaproteobacteria</taxon>
        <taxon>Rhodobacterales</taxon>
        <taxon>Roseobacteraceae</taxon>
        <taxon>Litoreibacter</taxon>
    </lineage>
</organism>
<proteinExistence type="predicted"/>